<dbReference type="Gene3D" id="2.60.40.3330">
    <property type="match status" value="1"/>
</dbReference>
<evidence type="ECO:0000256" key="7">
    <source>
        <dbReference type="ARBA" id="ARBA00022989"/>
    </source>
</evidence>
<feature type="transmembrane region" description="Helical" evidence="9">
    <location>
        <begin position="100"/>
        <end position="121"/>
    </location>
</feature>
<dbReference type="PANTHER" id="PTHR23423">
    <property type="entry name" value="ORGANIC SOLUTE TRANSPORTER-RELATED"/>
    <property type="match status" value="1"/>
</dbReference>
<evidence type="ECO:0000256" key="8">
    <source>
        <dbReference type="ARBA" id="ARBA00023136"/>
    </source>
</evidence>
<evidence type="ECO:0000256" key="3">
    <source>
        <dbReference type="ARBA" id="ARBA00010112"/>
    </source>
</evidence>
<dbReference type="InterPro" id="IPR001534">
    <property type="entry name" value="Transthyretin-like"/>
</dbReference>
<dbReference type="SMART" id="SM01417">
    <property type="entry name" value="Solute_trans_a"/>
    <property type="match status" value="1"/>
</dbReference>
<protein>
    <submittedName>
        <fullName evidence="11">Organic solute transporter subunit alpha/Transmembrane protein</fullName>
    </submittedName>
</protein>
<sequence>MSIVRIILCQSGQECSNTTDEYIPSVNVWMKDINVSKLVILCAGAGMTGVVICLGLLHLTFVLKFVNEEKIRTDLYWLVFMPPAVAFCGLVGMVLPRSAIFLYAIALVYYMICIFVLVSLMCTLNGSRTLLCNKLLAKGKRLSIRIFPLGCCLFCFDKLTPTEKNFRRCEWLVFQSPIVRILLEILNITVYMELNNRSNLFFQLSNLIGLISLLVGTYGSYIIVPAGASLLRKYRLLLLFRLVDVSQELWSVQKLIADLLCAFKVIQPSKDLDPTPKAQFFISFLLCLEMLLASVLATFLFHPSHCALFDRLRPNQNDGVGVKGTLLCNGAFSVHTNAAIFDVDRNPGDADDLLDKGHSDRKGRFVLEGTTRELTNIEPELRIIHDCADGIKVGGYAGGDGKDAFGGGGGMFSRLEVRDRSHRLLLSICLDFYGL</sequence>
<keyword evidence="7 9" id="KW-1133">Transmembrane helix</keyword>
<comment type="similarity">
    <text evidence="3">Belongs to the nematode transthyretin-like family.</text>
</comment>
<evidence type="ECO:0000256" key="1">
    <source>
        <dbReference type="ARBA" id="ARBA00004141"/>
    </source>
</evidence>
<keyword evidence="10" id="KW-1185">Reference proteome</keyword>
<evidence type="ECO:0000256" key="6">
    <source>
        <dbReference type="ARBA" id="ARBA00022729"/>
    </source>
</evidence>
<evidence type="ECO:0000256" key="5">
    <source>
        <dbReference type="ARBA" id="ARBA00022692"/>
    </source>
</evidence>
<reference evidence="10" key="1">
    <citation type="submission" date="2014-05" db="EMBL/GenBank/DDBJ databases">
        <title>The genome and life-stage specific transcriptomes of Globodera pallida elucidate key aspects of plant parasitism by a cyst nematode.</title>
        <authorList>
            <person name="Cotton J.A."/>
            <person name="Lilley C.J."/>
            <person name="Jones L.M."/>
            <person name="Kikuchi T."/>
            <person name="Reid A.J."/>
            <person name="Thorpe P."/>
            <person name="Tsai I.J."/>
            <person name="Beasley H."/>
            <person name="Blok V."/>
            <person name="Cock P.J.A."/>
            <person name="Van den Akker S.E."/>
            <person name="Holroyd N."/>
            <person name="Hunt M."/>
            <person name="Mantelin S."/>
            <person name="Naghra H."/>
            <person name="Pain A."/>
            <person name="Palomares-Rius J.E."/>
            <person name="Zarowiecki M."/>
            <person name="Berriman M."/>
            <person name="Jones J.T."/>
            <person name="Urwin P.E."/>
        </authorList>
    </citation>
    <scope>NUCLEOTIDE SEQUENCE [LARGE SCALE GENOMIC DNA]</scope>
    <source>
        <strain evidence="10">Lindley</strain>
    </source>
</reference>
<feature type="transmembrane region" description="Helical" evidence="9">
    <location>
        <begin position="38"/>
        <end position="63"/>
    </location>
</feature>
<feature type="transmembrane region" description="Helical" evidence="9">
    <location>
        <begin position="204"/>
        <end position="224"/>
    </location>
</feature>
<keyword evidence="5 9" id="KW-0812">Transmembrane</keyword>
<dbReference type="WBParaSite" id="GPLIN_001301900">
    <property type="protein sequence ID" value="GPLIN_001301900"/>
    <property type="gene ID" value="GPLIN_001301900"/>
</dbReference>
<dbReference type="InterPro" id="IPR038479">
    <property type="entry name" value="Transthyretin-like_sf"/>
</dbReference>
<dbReference type="InterPro" id="IPR005178">
    <property type="entry name" value="Ostalpha/TMEM184C"/>
</dbReference>
<dbReference type="GO" id="GO:0016020">
    <property type="term" value="C:membrane"/>
    <property type="evidence" value="ECO:0007669"/>
    <property type="project" value="UniProtKB-SubCell"/>
</dbReference>
<dbReference type="Proteomes" id="UP000050741">
    <property type="component" value="Unassembled WGS sequence"/>
</dbReference>
<feature type="transmembrane region" description="Helical" evidence="9">
    <location>
        <begin position="75"/>
        <end position="94"/>
    </location>
</feature>
<organism evidence="10 11">
    <name type="scientific">Globodera pallida</name>
    <name type="common">Potato cyst nematode worm</name>
    <name type="synonym">Heterodera pallida</name>
    <dbReference type="NCBI Taxonomy" id="36090"/>
    <lineage>
        <taxon>Eukaryota</taxon>
        <taxon>Metazoa</taxon>
        <taxon>Ecdysozoa</taxon>
        <taxon>Nematoda</taxon>
        <taxon>Chromadorea</taxon>
        <taxon>Rhabditida</taxon>
        <taxon>Tylenchina</taxon>
        <taxon>Tylenchomorpha</taxon>
        <taxon>Tylenchoidea</taxon>
        <taxon>Heteroderidae</taxon>
        <taxon>Heteroderinae</taxon>
        <taxon>Globodera</taxon>
    </lineage>
</organism>
<reference evidence="11" key="2">
    <citation type="submission" date="2016-06" db="UniProtKB">
        <authorList>
            <consortium name="WormBaseParasite"/>
        </authorList>
    </citation>
    <scope>IDENTIFICATION</scope>
</reference>
<evidence type="ECO:0000256" key="4">
    <source>
        <dbReference type="ARBA" id="ARBA00022525"/>
    </source>
</evidence>
<feature type="transmembrane region" description="Helical" evidence="9">
    <location>
        <begin position="280"/>
        <end position="301"/>
    </location>
</feature>
<dbReference type="Pfam" id="PF03619">
    <property type="entry name" value="Solute_trans_a"/>
    <property type="match status" value="1"/>
</dbReference>
<evidence type="ECO:0000313" key="10">
    <source>
        <dbReference type="Proteomes" id="UP000050741"/>
    </source>
</evidence>
<name>A0A183CJG3_GLOPA</name>
<evidence type="ECO:0000256" key="9">
    <source>
        <dbReference type="SAM" id="Phobius"/>
    </source>
</evidence>
<keyword evidence="8 9" id="KW-0472">Membrane</keyword>
<evidence type="ECO:0000313" key="11">
    <source>
        <dbReference type="WBParaSite" id="GPLIN_001301900"/>
    </source>
</evidence>
<dbReference type="GO" id="GO:0005576">
    <property type="term" value="C:extracellular region"/>
    <property type="evidence" value="ECO:0007669"/>
    <property type="project" value="UniProtKB-SubCell"/>
</dbReference>
<proteinExistence type="inferred from homology"/>
<keyword evidence="4" id="KW-0964">Secreted</keyword>
<accession>A0A183CJG3</accession>
<keyword evidence="6" id="KW-0732">Signal</keyword>
<dbReference type="GO" id="GO:0009986">
    <property type="term" value="C:cell surface"/>
    <property type="evidence" value="ECO:0007669"/>
    <property type="project" value="InterPro"/>
</dbReference>
<dbReference type="Pfam" id="PF01060">
    <property type="entry name" value="TTR-52"/>
    <property type="match status" value="1"/>
</dbReference>
<dbReference type="AlphaFoldDB" id="A0A183CJG3"/>
<comment type="subcellular location">
    <subcellularLocation>
        <location evidence="1">Membrane</location>
        <topology evidence="1">Multi-pass membrane protein</topology>
    </subcellularLocation>
    <subcellularLocation>
        <location evidence="2">Secreted</location>
    </subcellularLocation>
</comment>
<evidence type="ECO:0000256" key="2">
    <source>
        <dbReference type="ARBA" id="ARBA00004613"/>
    </source>
</evidence>